<protein>
    <submittedName>
        <fullName evidence="1">Uncharacterized protein</fullName>
    </submittedName>
</protein>
<proteinExistence type="predicted"/>
<evidence type="ECO:0000313" key="1">
    <source>
        <dbReference type="EMBL" id="CRI47296.1"/>
    </source>
</evidence>
<organism evidence="1">
    <name type="scientific">Chlamydia pneumoniae</name>
    <name type="common">Chlamydophila pneumoniae</name>
    <dbReference type="NCBI Taxonomy" id="83558"/>
    <lineage>
        <taxon>Bacteria</taxon>
        <taxon>Pseudomonadati</taxon>
        <taxon>Chlamydiota</taxon>
        <taxon>Chlamydiia</taxon>
        <taxon>Chlamydiales</taxon>
        <taxon>Chlamydiaceae</taxon>
        <taxon>Chlamydia/Chlamydophila group</taxon>
        <taxon>Chlamydia</taxon>
    </lineage>
</organism>
<name>A0A0F7X5V9_CHLPN</name>
<accession>A0A0F7X5V9</accession>
<gene>
    <name evidence="1" type="ORF">BN1224_Panola_J_01050</name>
    <name evidence="2" type="ORF">BN1224_YK41_BR_01170</name>
</gene>
<dbReference type="AlphaFoldDB" id="A0A0F7X5V9"/>
<dbReference type="EMBL" id="LN847235">
    <property type="protein sequence ID" value="CRI47296.1"/>
    <property type="molecule type" value="Genomic_DNA"/>
</dbReference>
<evidence type="ECO:0000313" key="2">
    <source>
        <dbReference type="EMBL" id="CRI73340.1"/>
    </source>
</evidence>
<dbReference type="EMBL" id="LN849043">
    <property type="protein sequence ID" value="CRI73340.1"/>
    <property type="molecule type" value="Genomic_DNA"/>
</dbReference>
<reference evidence="1" key="1">
    <citation type="submission" date="2015-05" db="EMBL/GenBank/DDBJ databases">
        <authorList>
            <person name="Rattei Thomas"/>
        </authorList>
    </citation>
    <scope>NUCLEOTIDE SEQUENCE</scope>
    <source>
        <strain evidence="1">Panola</strain>
        <strain evidence="2">YK41</strain>
    </source>
</reference>
<sequence>MLRYPFLKRILSSLFYCLGTLRENLQKEKHTTVSLSKCLLP</sequence>